<dbReference type="GO" id="GO:0042176">
    <property type="term" value="P:regulation of protein catabolic process"/>
    <property type="evidence" value="ECO:0007669"/>
    <property type="project" value="UniProtKB-UniRule"/>
</dbReference>
<evidence type="ECO:0000256" key="4">
    <source>
        <dbReference type="PIRNR" id="PIRNR015947"/>
    </source>
</evidence>
<dbReference type="PIRSF" id="PIRSF015947">
    <property type="entry name" value="26S_Psome_Rpn2"/>
    <property type="match status" value="1"/>
</dbReference>
<dbReference type="GO" id="GO:0008540">
    <property type="term" value="C:proteasome regulatory particle, base subcomplex"/>
    <property type="evidence" value="ECO:0007669"/>
    <property type="project" value="UniProtKB-UniRule"/>
</dbReference>
<evidence type="ECO:0000256" key="2">
    <source>
        <dbReference type="ARBA" id="ARBA00022737"/>
    </source>
</evidence>
<dbReference type="InterPro" id="IPR002015">
    <property type="entry name" value="Proteasome/cyclosome_rpt"/>
</dbReference>
<dbReference type="Pfam" id="PF01851">
    <property type="entry name" value="PC_rep"/>
    <property type="match status" value="1"/>
</dbReference>
<organism evidence="8">
    <name type="scientific">Tetraselmis sp. GSL018</name>
    <dbReference type="NCBI Taxonomy" id="582737"/>
    <lineage>
        <taxon>Eukaryota</taxon>
        <taxon>Viridiplantae</taxon>
        <taxon>Chlorophyta</taxon>
        <taxon>core chlorophytes</taxon>
        <taxon>Chlorodendrophyceae</taxon>
        <taxon>Chlorodendrales</taxon>
        <taxon>Chlorodendraceae</taxon>
        <taxon>Tetraselmis</taxon>
    </lineage>
</organism>
<feature type="region of interest" description="Disordered" evidence="5">
    <location>
        <begin position="289"/>
        <end position="323"/>
    </location>
</feature>
<name>A0A061QUJ8_9CHLO</name>
<gene>
    <name evidence="8" type="primary">RPN2</name>
    <name evidence="8" type="ORF">TSPGSL018_18503</name>
</gene>
<dbReference type="SUPFAM" id="SSF48371">
    <property type="entry name" value="ARM repeat"/>
    <property type="match status" value="1"/>
</dbReference>
<dbReference type="GO" id="GO:0043161">
    <property type="term" value="P:proteasome-mediated ubiquitin-dependent protein catabolic process"/>
    <property type="evidence" value="ECO:0007669"/>
    <property type="project" value="TreeGrafter"/>
</dbReference>
<evidence type="ECO:0000259" key="7">
    <source>
        <dbReference type="Pfam" id="PF21505"/>
    </source>
</evidence>
<dbReference type="InterPro" id="IPR040623">
    <property type="entry name" value="RPN2_C"/>
</dbReference>
<dbReference type="InterPro" id="IPR016024">
    <property type="entry name" value="ARM-type_fold"/>
</dbReference>
<feature type="domain" description="26S proteasome non-ATPase regulatory subunit 1/RPN2 N-terminal" evidence="7">
    <location>
        <begin position="7"/>
        <end position="354"/>
    </location>
</feature>
<feature type="region of interest" description="Disordered" evidence="5">
    <location>
        <begin position="839"/>
        <end position="905"/>
    </location>
</feature>
<dbReference type="Pfam" id="PF13646">
    <property type="entry name" value="HEAT_2"/>
    <property type="match status" value="1"/>
</dbReference>
<dbReference type="PANTHER" id="PTHR10943">
    <property type="entry name" value="26S PROTEASOME NON-ATPASE REGULATORY SUBUNIT"/>
    <property type="match status" value="1"/>
</dbReference>
<reference evidence="8" key="1">
    <citation type="submission" date="2014-05" db="EMBL/GenBank/DDBJ databases">
        <title>The transcriptome of the halophilic microalga Tetraselmis sp. GSL018 isolated from the Great Salt Lake, Utah.</title>
        <authorList>
            <person name="Jinkerson R.E."/>
            <person name="D'Adamo S."/>
            <person name="Posewitz M.C."/>
        </authorList>
    </citation>
    <scope>NUCLEOTIDE SEQUENCE</scope>
    <source>
        <strain evidence="8">GSL018</strain>
    </source>
</reference>
<dbReference type="Gene3D" id="1.25.10.10">
    <property type="entry name" value="Leucine-rich Repeat Variant"/>
    <property type="match status" value="1"/>
</dbReference>
<dbReference type="Pfam" id="PF18004">
    <property type="entry name" value="RPN2_C"/>
    <property type="match status" value="1"/>
</dbReference>
<protein>
    <recommendedName>
        <fullName evidence="4">26S proteasome non-ATPase regulatory subunit 1 homolog</fullName>
    </recommendedName>
</protein>
<evidence type="ECO:0000256" key="3">
    <source>
        <dbReference type="ARBA" id="ARBA00022942"/>
    </source>
</evidence>
<comment type="similarity">
    <text evidence="1 4">Belongs to the proteasome subunit S1 family.</text>
</comment>
<dbReference type="AlphaFoldDB" id="A0A061QUJ8"/>
<accession>A0A061QUJ8</accession>
<dbReference type="InterPro" id="IPR016642">
    <property type="entry name" value="26S_Psome_Rpn2"/>
</dbReference>
<keyword evidence="3 4" id="KW-0647">Proteasome</keyword>
<feature type="compositionally biased region" description="Basic and acidic residues" evidence="5">
    <location>
        <begin position="884"/>
        <end position="895"/>
    </location>
</feature>
<feature type="region of interest" description="Disordered" evidence="5">
    <location>
        <begin position="951"/>
        <end position="991"/>
    </location>
</feature>
<feature type="compositionally biased region" description="Low complexity" evidence="5">
    <location>
        <begin position="289"/>
        <end position="314"/>
    </location>
</feature>
<evidence type="ECO:0000259" key="6">
    <source>
        <dbReference type="Pfam" id="PF18004"/>
    </source>
</evidence>
<dbReference type="PANTHER" id="PTHR10943:SF2">
    <property type="entry name" value="26S PROTEASOME NON-ATPASE REGULATORY SUBUNIT 1"/>
    <property type="match status" value="1"/>
</dbReference>
<dbReference type="Pfam" id="PF21505">
    <property type="entry name" value="RPN2_N"/>
    <property type="match status" value="1"/>
</dbReference>
<comment type="subunit">
    <text evidence="4">Component of the 19S regulatory particle (RP/PA700) base subcomplex of the 26S proteasome. The 26S proteasome is composed of a core protease (CP), known as the 20S proteasome, capped at one or both ends by the 19S regulatory particle (RP/PA700).</text>
</comment>
<evidence type="ECO:0000256" key="5">
    <source>
        <dbReference type="SAM" id="MobiDB-lite"/>
    </source>
</evidence>
<dbReference type="EMBL" id="GBEZ01022495">
    <property type="protein sequence ID" value="JAC64347.1"/>
    <property type="molecule type" value="Transcribed_RNA"/>
</dbReference>
<dbReference type="GO" id="GO:0005634">
    <property type="term" value="C:nucleus"/>
    <property type="evidence" value="ECO:0007669"/>
    <property type="project" value="TreeGrafter"/>
</dbReference>
<sequence>MPGAYSSASGLLALLEEDDDALRVHALKQLNEVVHEHWFQISSSISAVEGLFEDEEFSHRQLAALLASKVFYHLGELDDALTYALGADLLFDINEKSEYVQTLLARAIDQYVELRVKSGEGEEGAAIDPRLEAIVERMMERCIADHQFEQAVGVAIECRRLDKLEEAVTRCPEMEEIVTYSLNICKNHIMNLEFRQQVLRLIIKLYESVENPDWINICMCLMMLDDHKEVAKILRKLLEGSEDDALLAYQVCFDLFENEMQSFSMKVRLEMEAHVRSISAAAAPEAPAAEESAAAAADGAQDMEAEAAGQAAEARPPPQDTPEVAQYKERFERLRSIITGKTPINLYLEFLYSHNHSDLQILKNIKAAIEPRNSVCHSTTIVANALMHCGTTIDTFLRENLEWLSRATNWAKFTVTAGLGVIHKGHLSQGKALMEPYLPRHGVASPYSEGGALYALGLIHANHGEDIRRFLLDSLRQTDDECIQHGGCLGLGLAGMGTGDEELFEDIKGILYTDSAVAGEAAGIAMGLLEAGSATEKCMEMLHYAHDTQHEKIIRGLAIGLALIMFGREEMSDAIVEEMTHDQDPILRYGGMFVIGMAYTGTSNNAAIQKLLHFAVSDVSNDVRRAAVMCLGFVLAASPHKCPAIVSLLAESYNPHMRYGAAMAIAIACAGTGMREAVALLEPMLSDASDFVRQGAVLGMALVQMQQPEEQVSSFRRHLDKVINDKHEDTLCKMGAILATGILDAGGRNVTVSLRSHNGQFKMTSAVGLAVFMQYWYWYPLSYFISLSFQPTALVGLNKDLQMVKFDLTSNARPSLFAYPPPLSTATATTITRAPTAVLSTTAKRKKKDAEKRKKAGEAAAMEVDEQKPEGHEEGPEDAEAEEEEKKAPPKKEPEPTSETLSNPCRVVRSQEQYIQFDSGCRYVPVKKNCGSGIMLFKDTKPEQPQQLVLQEAPGEELSQGGTVSGAADRSAEDAAGDEPAPPEAFDYPIG</sequence>
<feature type="domain" description="26S proteasome regulatory subunit RPN2 C-terminal" evidence="6">
    <location>
        <begin position="792"/>
        <end position="949"/>
    </location>
</feature>
<dbReference type="GO" id="GO:0034515">
    <property type="term" value="C:proteasome storage granule"/>
    <property type="evidence" value="ECO:0007669"/>
    <property type="project" value="TreeGrafter"/>
</dbReference>
<dbReference type="FunFam" id="1.25.10.10:FF:000017">
    <property type="entry name" value="26S proteasome non-ATPase regulatory subunit 1"/>
    <property type="match status" value="1"/>
</dbReference>
<feature type="compositionally biased region" description="Basic and acidic residues" evidence="5">
    <location>
        <begin position="865"/>
        <end position="874"/>
    </location>
</feature>
<comment type="function">
    <text evidence="4">Acts as a regulatory subunit of the 26S proteasome which is involved in the ATP-dependent degradation of ubiquitinated proteins.</text>
</comment>
<proteinExistence type="inferred from homology"/>
<evidence type="ECO:0000313" key="8">
    <source>
        <dbReference type="EMBL" id="JAC64347.1"/>
    </source>
</evidence>
<dbReference type="InterPro" id="IPR011989">
    <property type="entry name" value="ARM-like"/>
</dbReference>
<keyword evidence="2" id="KW-0677">Repeat</keyword>
<evidence type="ECO:0000256" key="1">
    <source>
        <dbReference type="ARBA" id="ARBA00006308"/>
    </source>
</evidence>
<dbReference type="GO" id="GO:0030234">
    <property type="term" value="F:enzyme regulator activity"/>
    <property type="evidence" value="ECO:0007669"/>
    <property type="project" value="UniProtKB-UniRule"/>
</dbReference>
<dbReference type="InterPro" id="IPR048570">
    <property type="entry name" value="PSMD1_RPN2_N"/>
</dbReference>